<proteinExistence type="predicted"/>
<dbReference type="EMBL" id="PDEA01000001">
    <property type="protein sequence ID" value="PEH88200.1"/>
    <property type="molecule type" value="Genomic_DNA"/>
</dbReference>
<dbReference type="Proteomes" id="UP000220246">
    <property type="component" value="Unassembled WGS sequence"/>
</dbReference>
<keyword evidence="3" id="KW-1185">Reference proteome</keyword>
<evidence type="ECO:0000256" key="1">
    <source>
        <dbReference type="SAM" id="MobiDB-lite"/>
    </source>
</evidence>
<comment type="caution">
    <text evidence="2">The sequence shown here is derived from an EMBL/GenBank/DDBJ whole genome shotgun (WGS) entry which is preliminary data.</text>
</comment>
<protein>
    <submittedName>
        <fullName evidence="2">Uncharacterized protein</fullName>
    </submittedName>
</protein>
<dbReference type="OrthoDB" id="8794637at2"/>
<evidence type="ECO:0000313" key="3">
    <source>
        <dbReference type="Proteomes" id="UP000220246"/>
    </source>
</evidence>
<organism evidence="2 3">
    <name type="scientific">Comamonas terrigena</name>
    <dbReference type="NCBI Taxonomy" id="32013"/>
    <lineage>
        <taxon>Bacteria</taxon>
        <taxon>Pseudomonadati</taxon>
        <taxon>Pseudomonadota</taxon>
        <taxon>Betaproteobacteria</taxon>
        <taxon>Burkholderiales</taxon>
        <taxon>Comamonadaceae</taxon>
        <taxon>Comamonas</taxon>
    </lineage>
</organism>
<feature type="region of interest" description="Disordered" evidence="1">
    <location>
        <begin position="24"/>
        <end position="67"/>
    </location>
</feature>
<dbReference type="RefSeq" id="WP_066540240.1">
    <property type="nucleotide sequence ID" value="NZ_DALZQJ010000003.1"/>
</dbReference>
<reference evidence="3" key="1">
    <citation type="submission" date="2017-09" db="EMBL/GenBank/DDBJ databases">
        <title>FDA dAtabase for Regulatory Grade micrObial Sequences (FDA-ARGOS): Supporting development and validation of Infectious Disease Dx tests.</title>
        <authorList>
            <person name="Minogue T."/>
            <person name="Wolcott M."/>
            <person name="Wasieloski L."/>
            <person name="Aguilar W."/>
            <person name="Moore D."/>
            <person name="Tallon L."/>
            <person name="Sadzewicz L."/>
            <person name="Ott S."/>
            <person name="Zhao X."/>
            <person name="Nagaraj S."/>
            <person name="Vavikolanu K."/>
            <person name="Aluvathingal J."/>
            <person name="Nadendla S."/>
            <person name="Sichtig H."/>
        </authorList>
    </citation>
    <scope>NUCLEOTIDE SEQUENCE [LARGE SCALE GENOMIC DNA]</scope>
    <source>
        <strain evidence="3">FDAARGOS_394</strain>
    </source>
</reference>
<accession>A0A2A7USE6</accession>
<name>A0A2A7USE6_COMTR</name>
<evidence type="ECO:0000313" key="2">
    <source>
        <dbReference type="EMBL" id="PEH88200.1"/>
    </source>
</evidence>
<sequence length="152" mass="17010">MQIPPVDRNPIQWNSQAANLYSTGASGPAPIRPVNQVNNVESTDKIGEGAQARTPEKPTDKDDRNLDWTQRVEQKAEAQKAVEEEQKKEPISKMLIEHIQSLWRASAMAVEASLEAQQKEQGQEVHQKVQPARAASERLTYEDVTVKRTNGL</sequence>
<dbReference type="GeneID" id="80800130"/>
<dbReference type="AlphaFoldDB" id="A0A2A7USE6"/>
<dbReference type="STRING" id="1219032.GCA_001515545_03309"/>
<gene>
    <name evidence="2" type="ORF">CRM82_05935</name>
</gene>
<feature type="compositionally biased region" description="Basic and acidic residues" evidence="1">
    <location>
        <begin position="54"/>
        <end position="67"/>
    </location>
</feature>